<dbReference type="NCBIfam" id="NF008298">
    <property type="entry name" value="PRK11086.1"/>
    <property type="match status" value="1"/>
</dbReference>
<proteinExistence type="predicted"/>
<keyword evidence="10" id="KW-0067">ATP-binding</keyword>
<dbReference type="InterPro" id="IPR033463">
    <property type="entry name" value="sCache_3"/>
</dbReference>
<dbReference type="Pfam" id="PF17203">
    <property type="entry name" value="sCache_3_2"/>
    <property type="match status" value="1"/>
</dbReference>
<dbReference type="InterPro" id="IPR029151">
    <property type="entry name" value="Sensor-like_sf"/>
</dbReference>
<dbReference type="Gene3D" id="1.10.287.130">
    <property type="match status" value="1"/>
</dbReference>
<dbReference type="Gene3D" id="3.30.450.20">
    <property type="entry name" value="PAS domain"/>
    <property type="match status" value="2"/>
</dbReference>
<evidence type="ECO:0000256" key="9">
    <source>
        <dbReference type="ARBA" id="ARBA00022777"/>
    </source>
</evidence>
<dbReference type="SMART" id="SM00387">
    <property type="entry name" value="HATPase_c"/>
    <property type="match status" value="1"/>
</dbReference>
<dbReference type="SUPFAM" id="SSF55890">
    <property type="entry name" value="Sporulation response regulatory protein Spo0B"/>
    <property type="match status" value="1"/>
</dbReference>
<dbReference type="InterPro" id="IPR035965">
    <property type="entry name" value="PAS-like_dom_sf"/>
</dbReference>
<dbReference type="PANTHER" id="PTHR43547:SF10">
    <property type="entry name" value="SENSOR HISTIDINE KINASE DCUS"/>
    <property type="match status" value="1"/>
</dbReference>
<dbReference type="SUPFAM" id="SSF55874">
    <property type="entry name" value="ATPase domain of HSP90 chaperone/DNA topoisomerase II/histidine kinase"/>
    <property type="match status" value="1"/>
</dbReference>
<dbReference type="CDD" id="cd18773">
    <property type="entry name" value="PDC1_HK_sensor"/>
    <property type="match status" value="1"/>
</dbReference>
<dbReference type="InterPro" id="IPR013767">
    <property type="entry name" value="PAS_fold"/>
</dbReference>
<protein>
    <recommendedName>
        <fullName evidence="3">histidine kinase</fullName>
        <ecNumber evidence="3">2.7.13.3</ecNumber>
    </recommendedName>
</protein>
<evidence type="ECO:0000256" key="3">
    <source>
        <dbReference type="ARBA" id="ARBA00012438"/>
    </source>
</evidence>
<sequence length="557" mass="61151">MGGHSAIIPLLTSTRKAAVNVKHQCPGAGRHPMKLSTQVTLMVCGVIVSVLLVIYIFYYVQIAQVTRDGVEDTAFAVARTLADTPDIQRALQSPDGSRVIQPIAQAARRRNHLLFIVVTDMNGIRYSHPDAWEIGKHFIGDDFLPALHGHENASVNHGVLAQALRVFTPIFDSGHRQIGVVAIGISLSKVDEQISHSRWKLLLTVLFSAVIGTLGTWILVHVLKRILFGLEPYEISTLFEQRSAMLQSLREGVIAVDRRGNITLTNPAARRLLLPAGSRDNAEIGKTPLFDNLLAVLRSGQAQPDREIPCSGRLLLSNCVPVRGQDGVIGAISTFRDKTEISQLVQRLDGMVNYVDALRAHSHEFMNKLHVILGLLNMKRYDTLEEYVLQTAQGYQTDIGTLQQQIRAPVVAGFLLGKINRAKEAGYRLTLAAGSQVPDNPNQRQITALITLLGNLIENALDALAGQSEGEIGLLLHYQDGRLICEVSDDGPGIRAEHINDVFTKGYSTKGKNRGVGLYLAKQQCEHLGGSITVESEPGVFTQFFVQLPWDSERKAM</sequence>
<dbReference type="PANTHER" id="PTHR43547">
    <property type="entry name" value="TWO-COMPONENT HISTIDINE KINASE"/>
    <property type="match status" value="1"/>
</dbReference>
<dbReference type="InterPro" id="IPR003594">
    <property type="entry name" value="HATPase_dom"/>
</dbReference>
<evidence type="ECO:0000256" key="7">
    <source>
        <dbReference type="ARBA" id="ARBA00022692"/>
    </source>
</evidence>
<comment type="caution">
    <text evidence="16">The sequence shown here is derived from an EMBL/GenBank/DDBJ whole genome shotgun (WGS) entry which is preliminary data.</text>
</comment>
<dbReference type="SUPFAM" id="SSF103190">
    <property type="entry name" value="Sensory domain-like"/>
    <property type="match status" value="1"/>
</dbReference>
<dbReference type="PRINTS" id="PR00344">
    <property type="entry name" value="BCTRLSENSOR"/>
</dbReference>
<keyword evidence="11 14" id="KW-1133">Transmembrane helix</keyword>
<evidence type="ECO:0000256" key="12">
    <source>
        <dbReference type="ARBA" id="ARBA00023012"/>
    </source>
</evidence>
<evidence type="ECO:0000256" key="13">
    <source>
        <dbReference type="ARBA" id="ARBA00023136"/>
    </source>
</evidence>
<dbReference type="PROSITE" id="PS50109">
    <property type="entry name" value="HIS_KIN"/>
    <property type="match status" value="1"/>
</dbReference>
<accession>A0ABY2SJ09</accession>
<dbReference type="GO" id="GO:0004673">
    <property type="term" value="F:protein histidine kinase activity"/>
    <property type="evidence" value="ECO:0007669"/>
    <property type="project" value="UniProtKB-EC"/>
</dbReference>
<comment type="subcellular location">
    <subcellularLocation>
        <location evidence="2">Cell membrane</location>
        <topology evidence="2">Multi-pass membrane protein</topology>
    </subcellularLocation>
</comment>
<evidence type="ECO:0000313" key="17">
    <source>
        <dbReference type="Proteomes" id="UP000305202"/>
    </source>
</evidence>
<dbReference type="EC" id="2.7.13.3" evidence="3"/>
<feature type="transmembrane region" description="Helical" evidence="14">
    <location>
        <begin position="201"/>
        <end position="220"/>
    </location>
</feature>
<dbReference type="EMBL" id="SZPQ01000035">
    <property type="protein sequence ID" value="TKI03949.1"/>
    <property type="molecule type" value="Genomic_DNA"/>
</dbReference>
<keyword evidence="6 16" id="KW-0808">Transferase</keyword>
<dbReference type="InterPro" id="IPR004358">
    <property type="entry name" value="Sig_transdc_His_kin-like_C"/>
</dbReference>
<evidence type="ECO:0000313" key="16">
    <source>
        <dbReference type="EMBL" id="TKI03949.1"/>
    </source>
</evidence>
<evidence type="ECO:0000256" key="14">
    <source>
        <dbReference type="SAM" id="Phobius"/>
    </source>
</evidence>
<feature type="transmembrane region" description="Helical" evidence="14">
    <location>
        <begin position="39"/>
        <end position="60"/>
    </location>
</feature>
<reference evidence="16 17" key="1">
    <citation type="submission" date="2019-04" db="EMBL/GenBank/DDBJ databases">
        <authorList>
            <person name="Li M."/>
            <person name="Gao C."/>
        </authorList>
    </citation>
    <scope>NUCLEOTIDE SEQUENCE [LARGE SCALE GENOMIC DNA]</scope>
    <source>
        <strain evidence="16 17">BGMRC 2031</strain>
    </source>
</reference>
<keyword evidence="8" id="KW-0547">Nucleotide-binding</keyword>
<keyword evidence="4" id="KW-1003">Cell membrane</keyword>
<name>A0ABY2SJ09_9HYPH</name>
<evidence type="ECO:0000256" key="2">
    <source>
        <dbReference type="ARBA" id="ARBA00004651"/>
    </source>
</evidence>
<dbReference type="InterPro" id="IPR036890">
    <property type="entry name" value="HATPase_C_sf"/>
</dbReference>
<evidence type="ECO:0000256" key="11">
    <source>
        <dbReference type="ARBA" id="ARBA00022989"/>
    </source>
</evidence>
<dbReference type="Pfam" id="PF00989">
    <property type="entry name" value="PAS"/>
    <property type="match status" value="1"/>
</dbReference>
<keyword evidence="12" id="KW-0902">Two-component regulatory system</keyword>
<evidence type="ECO:0000256" key="1">
    <source>
        <dbReference type="ARBA" id="ARBA00000085"/>
    </source>
</evidence>
<evidence type="ECO:0000256" key="8">
    <source>
        <dbReference type="ARBA" id="ARBA00022741"/>
    </source>
</evidence>
<keyword evidence="9 16" id="KW-0418">Kinase</keyword>
<dbReference type="CDD" id="cd16915">
    <property type="entry name" value="HATPase_DpiB-CitA-like"/>
    <property type="match status" value="1"/>
</dbReference>
<dbReference type="InterPro" id="IPR016120">
    <property type="entry name" value="Sig_transdc_His_kin_SpoOB"/>
</dbReference>
<keyword evidence="17" id="KW-1185">Reference proteome</keyword>
<dbReference type="Gene3D" id="3.30.565.10">
    <property type="entry name" value="Histidine kinase-like ATPase, C-terminal domain"/>
    <property type="match status" value="1"/>
</dbReference>
<gene>
    <name evidence="16" type="primary">dcuS</name>
    <name evidence="16" type="ORF">FCN80_19710</name>
</gene>
<dbReference type="Pfam" id="PF02518">
    <property type="entry name" value="HATPase_c"/>
    <property type="match status" value="1"/>
</dbReference>
<feature type="domain" description="Histidine kinase" evidence="15">
    <location>
        <begin position="449"/>
        <end position="552"/>
    </location>
</feature>
<organism evidence="16 17">
    <name type="scientific">Martelella alba</name>
    <dbReference type="NCBI Taxonomy" id="2590451"/>
    <lineage>
        <taxon>Bacteria</taxon>
        <taxon>Pseudomonadati</taxon>
        <taxon>Pseudomonadota</taxon>
        <taxon>Alphaproteobacteria</taxon>
        <taxon>Hyphomicrobiales</taxon>
        <taxon>Aurantimonadaceae</taxon>
        <taxon>Martelella</taxon>
    </lineage>
</organism>
<evidence type="ECO:0000256" key="5">
    <source>
        <dbReference type="ARBA" id="ARBA00022553"/>
    </source>
</evidence>
<keyword evidence="5" id="KW-0597">Phosphoprotein</keyword>
<dbReference type="SUPFAM" id="SSF55785">
    <property type="entry name" value="PYP-like sensor domain (PAS domain)"/>
    <property type="match status" value="1"/>
</dbReference>
<evidence type="ECO:0000259" key="15">
    <source>
        <dbReference type="PROSITE" id="PS50109"/>
    </source>
</evidence>
<dbReference type="InterPro" id="IPR039506">
    <property type="entry name" value="SPOB_a"/>
</dbReference>
<evidence type="ECO:0000256" key="4">
    <source>
        <dbReference type="ARBA" id="ARBA00022475"/>
    </source>
</evidence>
<keyword evidence="13 14" id="KW-0472">Membrane</keyword>
<keyword evidence="7 14" id="KW-0812">Transmembrane</keyword>
<comment type="catalytic activity">
    <reaction evidence="1">
        <text>ATP + protein L-histidine = ADP + protein N-phospho-L-histidine.</text>
        <dbReference type="EC" id="2.7.13.3"/>
    </reaction>
</comment>
<evidence type="ECO:0000256" key="10">
    <source>
        <dbReference type="ARBA" id="ARBA00022840"/>
    </source>
</evidence>
<dbReference type="Proteomes" id="UP000305202">
    <property type="component" value="Unassembled WGS sequence"/>
</dbReference>
<dbReference type="InterPro" id="IPR005467">
    <property type="entry name" value="His_kinase_dom"/>
</dbReference>
<dbReference type="Pfam" id="PF14689">
    <property type="entry name" value="SPOB_a"/>
    <property type="match status" value="1"/>
</dbReference>
<evidence type="ECO:0000256" key="6">
    <source>
        <dbReference type="ARBA" id="ARBA00022679"/>
    </source>
</evidence>